<dbReference type="AlphaFoldDB" id="A0A6P5SZ36"/>
<proteinExistence type="predicted"/>
<sequence length="107" mass="11728">MEAVEGCAETVTFPAAVACEGSLQVEVVFLLAPDLNHVSAVKGLARLSCKLAHLGCILLVRIVVVMVKPLRYGSHLIWTNFRYSTNKFNCLYSFSRHAMSINKISGT</sequence>
<name>A0A6P5SZ36_PRUAV</name>
<evidence type="ECO:0000313" key="2">
    <source>
        <dbReference type="RefSeq" id="XP_021818981.1"/>
    </source>
</evidence>
<keyword evidence="1" id="KW-1185">Reference proteome</keyword>
<accession>A0A6P5SZ36</accession>
<dbReference type="GeneID" id="110760936"/>
<evidence type="ECO:0000313" key="1">
    <source>
        <dbReference type="Proteomes" id="UP000515124"/>
    </source>
</evidence>
<gene>
    <name evidence="2" type="primary">LOC110760936</name>
</gene>
<dbReference type="KEGG" id="pavi:110760936"/>
<dbReference type="RefSeq" id="XP_021818981.1">
    <property type="nucleotide sequence ID" value="XM_021963289.1"/>
</dbReference>
<protein>
    <submittedName>
        <fullName evidence="2">Uncharacterized protein LOC110760936</fullName>
    </submittedName>
</protein>
<dbReference type="Proteomes" id="UP000515124">
    <property type="component" value="Unplaced"/>
</dbReference>
<organism evidence="1 2">
    <name type="scientific">Prunus avium</name>
    <name type="common">Cherry</name>
    <name type="synonym">Cerasus avium</name>
    <dbReference type="NCBI Taxonomy" id="42229"/>
    <lineage>
        <taxon>Eukaryota</taxon>
        <taxon>Viridiplantae</taxon>
        <taxon>Streptophyta</taxon>
        <taxon>Embryophyta</taxon>
        <taxon>Tracheophyta</taxon>
        <taxon>Spermatophyta</taxon>
        <taxon>Magnoliopsida</taxon>
        <taxon>eudicotyledons</taxon>
        <taxon>Gunneridae</taxon>
        <taxon>Pentapetalae</taxon>
        <taxon>rosids</taxon>
        <taxon>fabids</taxon>
        <taxon>Rosales</taxon>
        <taxon>Rosaceae</taxon>
        <taxon>Amygdaloideae</taxon>
        <taxon>Amygdaleae</taxon>
        <taxon>Prunus</taxon>
    </lineage>
</organism>
<reference evidence="2" key="1">
    <citation type="submission" date="2025-08" db="UniProtKB">
        <authorList>
            <consortium name="RefSeq"/>
        </authorList>
    </citation>
    <scope>IDENTIFICATION</scope>
</reference>